<evidence type="ECO:0000256" key="2">
    <source>
        <dbReference type="ARBA" id="ARBA00022670"/>
    </source>
</evidence>
<dbReference type="SUPFAM" id="SSF54001">
    <property type="entry name" value="Cysteine proteinases"/>
    <property type="match status" value="1"/>
</dbReference>
<keyword evidence="6" id="KW-0175">Coiled coil</keyword>
<dbReference type="PANTHER" id="PTHR47053:SF1">
    <property type="entry name" value="MUREIN DD-ENDOPEPTIDASE MEPH-RELATED"/>
    <property type="match status" value="1"/>
</dbReference>
<dbReference type="GO" id="GO:0008234">
    <property type="term" value="F:cysteine-type peptidase activity"/>
    <property type="evidence" value="ECO:0007669"/>
    <property type="project" value="UniProtKB-KW"/>
</dbReference>
<keyword evidence="5" id="KW-0788">Thiol protease</keyword>
<dbReference type="Proteomes" id="UP000095256">
    <property type="component" value="Unassembled WGS sequence"/>
</dbReference>
<name>A0A1E5KTV9_9ENTE</name>
<dbReference type="GO" id="GO:0006508">
    <property type="term" value="P:proteolysis"/>
    <property type="evidence" value="ECO:0007669"/>
    <property type="project" value="UniProtKB-KW"/>
</dbReference>
<dbReference type="InterPro" id="IPR051202">
    <property type="entry name" value="Peptidase_C40"/>
</dbReference>
<dbReference type="STRING" id="762845.BCR26_16925"/>
<dbReference type="EMBL" id="MIEK01000051">
    <property type="protein sequence ID" value="OEH81327.1"/>
    <property type="molecule type" value="Genomic_DNA"/>
</dbReference>
<comment type="similarity">
    <text evidence="1">Belongs to the peptidase C40 family.</text>
</comment>
<evidence type="ECO:0000256" key="8">
    <source>
        <dbReference type="SAM" id="SignalP"/>
    </source>
</evidence>
<gene>
    <name evidence="10" type="ORF">BCR26_16925</name>
</gene>
<keyword evidence="3 8" id="KW-0732">Signal</keyword>
<dbReference type="InterPro" id="IPR057309">
    <property type="entry name" value="PcsB_CC"/>
</dbReference>
<feature type="domain" description="NlpC/P60" evidence="9">
    <location>
        <begin position="328"/>
        <end position="445"/>
    </location>
</feature>
<evidence type="ECO:0000256" key="1">
    <source>
        <dbReference type="ARBA" id="ARBA00007074"/>
    </source>
</evidence>
<dbReference type="PANTHER" id="PTHR47053">
    <property type="entry name" value="MUREIN DD-ENDOPEPTIDASE MEPH-RELATED"/>
    <property type="match status" value="1"/>
</dbReference>
<evidence type="ECO:0000259" key="9">
    <source>
        <dbReference type="PROSITE" id="PS51935"/>
    </source>
</evidence>
<dbReference type="Gene3D" id="6.10.250.3150">
    <property type="match status" value="1"/>
</dbReference>
<dbReference type="PROSITE" id="PS51935">
    <property type="entry name" value="NLPC_P60"/>
    <property type="match status" value="1"/>
</dbReference>
<evidence type="ECO:0000256" key="3">
    <source>
        <dbReference type="ARBA" id="ARBA00022729"/>
    </source>
</evidence>
<dbReference type="OrthoDB" id="1654978at2"/>
<evidence type="ECO:0000256" key="4">
    <source>
        <dbReference type="ARBA" id="ARBA00022801"/>
    </source>
</evidence>
<protein>
    <recommendedName>
        <fullName evidence="9">NlpC/P60 domain-containing protein</fullName>
    </recommendedName>
</protein>
<evidence type="ECO:0000256" key="7">
    <source>
        <dbReference type="SAM" id="MobiDB-lite"/>
    </source>
</evidence>
<evidence type="ECO:0000256" key="5">
    <source>
        <dbReference type="ARBA" id="ARBA00022807"/>
    </source>
</evidence>
<feature type="region of interest" description="Disordered" evidence="7">
    <location>
        <begin position="235"/>
        <end position="331"/>
    </location>
</feature>
<feature type="compositionally biased region" description="Low complexity" evidence="7">
    <location>
        <begin position="247"/>
        <end position="290"/>
    </location>
</feature>
<evidence type="ECO:0000256" key="6">
    <source>
        <dbReference type="SAM" id="Coils"/>
    </source>
</evidence>
<accession>A0A1E5KTV9</accession>
<feature type="coiled-coil region" evidence="6">
    <location>
        <begin position="48"/>
        <end position="103"/>
    </location>
</feature>
<keyword evidence="4" id="KW-0378">Hydrolase</keyword>
<dbReference type="InterPro" id="IPR038765">
    <property type="entry name" value="Papain-like_cys_pep_sf"/>
</dbReference>
<dbReference type="AlphaFoldDB" id="A0A1E5KTV9"/>
<dbReference type="Pfam" id="PF24568">
    <property type="entry name" value="CC_PcsB"/>
    <property type="match status" value="1"/>
</dbReference>
<reference evidence="10 11" key="1">
    <citation type="submission" date="2016-09" db="EMBL/GenBank/DDBJ databases">
        <authorList>
            <person name="Capua I."/>
            <person name="De Benedictis P."/>
            <person name="Joannis T."/>
            <person name="Lombin L.H."/>
            <person name="Cattoli G."/>
        </authorList>
    </citation>
    <scope>NUCLEOTIDE SEQUENCE [LARGE SCALE GENOMIC DNA]</scope>
    <source>
        <strain evidence="10 11">LMG 25899</strain>
    </source>
</reference>
<feature type="compositionally biased region" description="Pro residues" evidence="7">
    <location>
        <begin position="291"/>
        <end position="326"/>
    </location>
</feature>
<comment type="caution">
    <text evidence="10">The sequence shown here is derived from an EMBL/GenBank/DDBJ whole genome shotgun (WGS) entry which is preliminary data.</text>
</comment>
<feature type="signal peptide" evidence="8">
    <location>
        <begin position="1"/>
        <end position="27"/>
    </location>
</feature>
<evidence type="ECO:0000313" key="11">
    <source>
        <dbReference type="Proteomes" id="UP000095256"/>
    </source>
</evidence>
<organism evidence="10 11">
    <name type="scientific">Enterococcus rivorum</name>
    <dbReference type="NCBI Taxonomy" id="762845"/>
    <lineage>
        <taxon>Bacteria</taxon>
        <taxon>Bacillati</taxon>
        <taxon>Bacillota</taxon>
        <taxon>Bacilli</taxon>
        <taxon>Lactobacillales</taxon>
        <taxon>Enterococcaceae</taxon>
        <taxon>Enterococcus</taxon>
    </lineage>
</organism>
<keyword evidence="11" id="KW-1185">Reference proteome</keyword>
<feature type="chain" id="PRO_5009180468" description="NlpC/P60 domain-containing protein" evidence="8">
    <location>
        <begin position="28"/>
        <end position="445"/>
    </location>
</feature>
<feature type="compositionally biased region" description="Basic and acidic residues" evidence="7">
    <location>
        <begin position="235"/>
        <end position="246"/>
    </location>
</feature>
<dbReference type="Gene3D" id="3.90.1720.10">
    <property type="entry name" value="endopeptidase domain like (from Nostoc punctiforme)"/>
    <property type="match status" value="1"/>
</dbReference>
<sequence>MKKTVLSALLVCSFAVAAIAPTAAVLADDYDQKIQQKDQAISGIKSKEADVESQITSLQNEVATLNEKAQTLLSEQGKLRETSQQLEEEIAQLSKRIEKRQVAIQNQARDVQVKGTKANYMDAVLNAESISDAITRIQATATIMNANNDLVKQQQIDKKDVETKKADNEVKIQEIQENQVALEQQKGQLEKSTLDLEILQTGLAAERATAEGQKSELVQQKQNAEAERARIAEQERVTAERAKEATEQAATQATEQAATQATEQAATQAPAPQNQGNGNANPEVPNNNVPTPQPGQPAPAPAPTPAPTPQPEVPEPTPQPEQPAPPSSGNAGAVLAEAAKHLGKPYVWGAKGPDSFDCSGFTSYVFRNAAGREIGGYTVPQESAGARISVAQAQPGDLYFWGSPGGTYHVAIATGGGGYIHAPAPGQNVSYGSVQYFTPSFAVRM</sequence>
<dbReference type="RefSeq" id="WP_069699688.1">
    <property type="nucleotide sequence ID" value="NZ_JAGGMA010000021.1"/>
</dbReference>
<dbReference type="InterPro" id="IPR000064">
    <property type="entry name" value="NLP_P60_dom"/>
</dbReference>
<evidence type="ECO:0000313" key="10">
    <source>
        <dbReference type="EMBL" id="OEH81327.1"/>
    </source>
</evidence>
<proteinExistence type="inferred from homology"/>
<dbReference type="Pfam" id="PF00877">
    <property type="entry name" value="NLPC_P60"/>
    <property type="match status" value="1"/>
</dbReference>
<keyword evidence="2" id="KW-0645">Protease</keyword>